<reference evidence="10" key="2">
    <citation type="submission" date="2021-08" db="EMBL/GenBank/DDBJ databases">
        <authorList>
            <person name="Tani A."/>
            <person name="Ola A."/>
            <person name="Ogura Y."/>
            <person name="Katsura K."/>
            <person name="Hayashi T."/>
        </authorList>
    </citation>
    <scope>NUCLEOTIDE SEQUENCE</scope>
    <source>
        <strain evidence="10">NBRC 103626</strain>
    </source>
</reference>
<dbReference type="SUPFAM" id="SSF56349">
    <property type="entry name" value="DNA breaking-rejoining enzymes"/>
    <property type="match status" value="1"/>
</dbReference>
<protein>
    <recommendedName>
        <fullName evidence="3">DNA topoisomerase</fullName>
        <ecNumber evidence="3">5.6.2.1</ecNumber>
    </recommendedName>
</protein>
<dbReference type="RefSeq" id="WP_238303763.1">
    <property type="nucleotide sequence ID" value="NZ_BPQM01000075.1"/>
</dbReference>
<feature type="region of interest" description="Disordered" evidence="7">
    <location>
        <begin position="359"/>
        <end position="393"/>
    </location>
</feature>
<dbReference type="Gene3D" id="1.10.132.120">
    <property type="match status" value="1"/>
</dbReference>
<dbReference type="Gene3D" id="3.30.66.10">
    <property type="entry name" value="DNA topoisomerase I domain"/>
    <property type="match status" value="1"/>
</dbReference>
<dbReference type="Pfam" id="PF01028">
    <property type="entry name" value="Topoisom_I"/>
    <property type="match status" value="1"/>
</dbReference>
<dbReference type="PRINTS" id="PR00416">
    <property type="entry name" value="EUTPISMRASEI"/>
</dbReference>
<dbReference type="InterPro" id="IPR014711">
    <property type="entry name" value="TopoI_cat_a-hlx-sub_euk"/>
</dbReference>
<organism evidence="10 11">
    <name type="scientific">Methylobacterium gregans</name>
    <dbReference type="NCBI Taxonomy" id="374424"/>
    <lineage>
        <taxon>Bacteria</taxon>
        <taxon>Pseudomonadati</taxon>
        <taxon>Pseudomonadota</taxon>
        <taxon>Alphaproteobacteria</taxon>
        <taxon>Hyphomicrobiales</taxon>
        <taxon>Methylobacteriaceae</taxon>
        <taxon>Methylobacterium</taxon>
    </lineage>
</organism>
<keyword evidence="4" id="KW-0799">Topoisomerase</keyword>
<dbReference type="GO" id="GO:0006265">
    <property type="term" value="P:DNA topological change"/>
    <property type="evidence" value="ECO:0007669"/>
    <property type="project" value="InterPro"/>
</dbReference>
<feature type="domain" description="DNA topoisomerase IB N-terminal" evidence="9">
    <location>
        <begin position="40"/>
        <end position="88"/>
    </location>
</feature>
<evidence type="ECO:0000313" key="10">
    <source>
        <dbReference type="EMBL" id="GJD79879.1"/>
    </source>
</evidence>
<dbReference type="AlphaFoldDB" id="A0AA37HPZ3"/>
<feature type="domain" description="DNA topoisomerase I catalytic core eukaryotic-type" evidence="8">
    <location>
        <begin position="100"/>
        <end position="316"/>
    </location>
</feature>
<dbReference type="Gene3D" id="3.90.15.10">
    <property type="entry name" value="Topoisomerase I, Chain A, domain 3"/>
    <property type="match status" value="1"/>
</dbReference>
<evidence type="ECO:0000256" key="3">
    <source>
        <dbReference type="ARBA" id="ARBA00012891"/>
    </source>
</evidence>
<evidence type="ECO:0000256" key="4">
    <source>
        <dbReference type="ARBA" id="ARBA00023029"/>
    </source>
</evidence>
<proteinExistence type="inferred from homology"/>
<dbReference type="SUPFAM" id="SSF55869">
    <property type="entry name" value="DNA topoisomerase I domain"/>
    <property type="match status" value="1"/>
</dbReference>
<dbReference type="GO" id="GO:0003917">
    <property type="term" value="F:DNA topoisomerase type I (single strand cut, ATP-independent) activity"/>
    <property type="evidence" value="ECO:0007669"/>
    <property type="project" value="UniProtKB-EC"/>
</dbReference>
<evidence type="ECO:0000256" key="5">
    <source>
        <dbReference type="ARBA" id="ARBA00023125"/>
    </source>
</evidence>
<dbReference type="InterPro" id="IPR035447">
    <property type="entry name" value="DNA_topo_I_N_sf"/>
</dbReference>
<keyword evidence="11" id="KW-1185">Reference proteome</keyword>
<evidence type="ECO:0000259" key="8">
    <source>
        <dbReference type="Pfam" id="PF01028"/>
    </source>
</evidence>
<dbReference type="EC" id="5.6.2.1" evidence="3"/>
<evidence type="ECO:0000256" key="1">
    <source>
        <dbReference type="ARBA" id="ARBA00000213"/>
    </source>
</evidence>
<comment type="catalytic activity">
    <reaction evidence="1">
        <text>ATP-independent breakage of single-stranded DNA, followed by passage and rejoining.</text>
        <dbReference type="EC" id="5.6.2.1"/>
    </reaction>
</comment>
<evidence type="ECO:0000313" key="11">
    <source>
        <dbReference type="Proteomes" id="UP001055108"/>
    </source>
</evidence>
<sequence>MAEPACETSVVDPRDAAAEAGLAYVDDGRPGLTRRKSGKGFSYRDAKGAPVRDKAVLERIRKLAIPPAYTDVWICPRANGHIQATGRDAKGRKQYRYHPDFRAARESTKFSRIMAFAEALPGIRQRVDADMRRTGLPREKVLATVVHLLETTLIRVGNDDYARTNKSYGLTTLRDPHVKVEGPEMTFRFKGKSGKTWDLSVKDRRVARIVKACQDLPGQELFQYLDDDGTRRDVTSQDVNTYLREITGEDFTAKDFRTWAGTVLAALALREFEAFDSQAKAKTNVRAAIEGVAARLGNTPTICRKCYIHPQVLDSYLEGGLLLQVKEAVETELAEDLASLRPEEAAVLTLLRQRLEAAAPVEPKRRTGRKKAAPAGRSRGRAGSAEATLQAAS</sequence>
<accession>A0AA37HPZ3</accession>
<dbReference type="PROSITE" id="PS52038">
    <property type="entry name" value="TOPO_IB_2"/>
    <property type="match status" value="1"/>
</dbReference>
<dbReference type="Proteomes" id="UP001055108">
    <property type="component" value="Unassembled WGS sequence"/>
</dbReference>
<keyword evidence="6" id="KW-0413">Isomerase</keyword>
<dbReference type="Pfam" id="PF21338">
    <property type="entry name" value="Top1B_N_bact"/>
    <property type="match status" value="1"/>
</dbReference>
<dbReference type="InterPro" id="IPR001631">
    <property type="entry name" value="TopoI"/>
</dbReference>
<dbReference type="InterPro" id="IPR049331">
    <property type="entry name" value="Top1B_N_bact"/>
</dbReference>
<evidence type="ECO:0000256" key="7">
    <source>
        <dbReference type="SAM" id="MobiDB-lite"/>
    </source>
</evidence>
<evidence type="ECO:0000256" key="6">
    <source>
        <dbReference type="ARBA" id="ARBA00023235"/>
    </source>
</evidence>
<evidence type="ECO:0000259" key="9">
    <source>
        <dbReference type="Pfam" id="PF21338"/>
    </source>
</evidence>
<dbReference type="InterPro" id="IPR013500">
    <property type="entry name" value="TopoI_cat_euk"/>
</dbReference>
<keyword evidence="5" id="KW-0238">DNA-binding</keyword>
<reference evidence="10" key="1">
    <citation type="journal article" date="2016" name="Front. Microbiol.">
        <title>Genome Sequence of the Piezophilic, Mesophilic Sulfate-Reducing Bacterium Desulfovibrio indicus J2T.</title>
        <authorList>
            <person name="Cao J."/>
            <person name="Maignien L."/>
            <person name="Shao Z."/>
            <person name="Alain K."/>
            <person name="Jebbar M."/>
        </authorList>
    </citation>
    <scope>NUCLEOTIDE SEQUENCE</scope>
    <source>
        <strain evidence="10">NBRC 103626</strain>
    </source>
</reference>
<comment type="caution">
    <text evidence="10">The sequence shown here is derived from an EMBL/GenBank/DDBJ whole genome shotgun (WGS) entry which is preliminary data.</text>
</comment>
<gene>
    <name evidence="10" type="ORF">NBEOAGPD_3110</name>
</gene>
<evidence type="ECO:0000256" key="2">
    <source>
        <dbReference type="ARBA" id="ARBA00006645"/>
    </source>
</evidence>
<name>A0AA37HPZ3_9HYPH</name>
<dbReference type="EMBL" id="BPQM01000075">
    <property type="protein sequence ID" value="GJD79879.1"/>
    <property type="molecule type" value="Genomic_DNA"/>
</dbReference>
<feature type="compositionally biased region" description="Low complexity" evidence="7">
    <location>
        <begin position="373"/>
        <end position="385"/>
    </location>
</feature>
<dbReference type="GO" id="GO:0003677">
    <property type="term" value="F:DNA binding"/>
    <property type="evidence" value="ECO:0007669"/>
    <property type="project" value="UniProtKB-KW"/>
</dbReference>
<dbReference type="InterPro" id="IPR011010">
    <property type="entry name" value="DNA_brk_join_enz"/>
</dbReference>
<comment type="similarity">
    <text evidence="2">Belongs to the type IB topoisomerase family.</text>
</comment>